<dbReference type="AlphaFoldDB" id="A0A0K2ZQV8"/>
<dbReference type="Proteomes" id="UP000041247">
    <property type="component" value="Unassembled WGS sequence"/>
</dbReference>
<reference evidence="2 3" key="1">
    <citation type="submission" date="2015-07" db="EMBL/GenBank/DDBJ databases">
        <authorList>
            <person name="Noorani M."/>
        </authorList>
    </citation>
    <scope>NUCLEOTIDE SEQUENCE [LARGE SCALE GENOMIC DNA]</scope>
    <source>
        <strain evidence="2">LMG728</strain>
    </source>
</reference>
<keyword evidence="1" id="KW-1133">Transmembrane helix</keyword>
<keyword evidence="1" id="KW-0812">Transmembrane</keyword>
<evidence type="ECO:0000313" key="2">
    <source>
        <dbReference type="EMBL" id="CTP87372.1"/>
    </source>
</evidence>
<organism evidence="2 3">
    <name type="scientific">Xanthomonas graminis pv. poae</name>
    <dbReference type="NCBI Taxonomy" id="227946"/>
    <lineage>
        <taxon>Bacteria</taxon>
        <taxon>Pseudomonadati</taxon>
        <taxon>Pseudomonadota</taxon>
        <taxon>Gammaproteobacteria</taxon>
        <taxon>Lysobacterales</taxon>
        <taxon>Lysobacteraceae</taxon>
        <taxon>Xanthomonas</taxon>
        <taxon>Xanthomonas translucens group</taxon>
        <taxon>Xanthomonas graminis</taxon>
    </lineage>
</organism>
<dbReference type="EMBL" id="CXOK01000038">
    <property type="protein sequence ID" value="CTP87372.1"/>
    <property type="molecule type" value="Genomic_DNA"/>
</dbReference>
<proteinExistence type="predicted"/>
<keyword evidence="1" id="KW-0472">Membrane</keyword>
<protein>
    <submittedName>
        <fullName evidence="2">Putative membrane protein</fullName>
    </submittedName>
</protein>
<evidence type="ECO:0000256" key="1">
    <source>
        <dbReference type="SAM" id="Phobius"/>
    </source>
</evidence>
<feature type="transmembrane region" description="Helical" evidence="1">
    <location>
        <begin position="20"/>
        <end position="39"/>
    </location>
</feature>
<name>A0A0K2ZQV8_9XANT</name>
<evidence type="ECO:0000313" key="3">
    <source>
        <dbReference type="Proteomes" id="UP000041247"/>
    </source>
</evidence>
<accession>A0A0K2ZQV8</accession>
<sequence length="226" mass="23199">MATHPNPSSLPAWAPRGIADWAPLAVSAGIILIMTTVLLTRVGGDAKLVPDGNAEEGSVEGSSALPLLSSGTPALSTERAGSLRLVPTDRLPPAKQSVQTDAQCPRPTLPSLSAQAKVAITAGWHVSADTVVNGFQFVMVDAGVEKGSAGCAAIGGSALVFNAHGLIAIAYDRNAKQSSRLSSLTVPQPGVVQLLSLKGPLAELSVTDQQIGLRPLATSKRNRSSR</sequence>
<gene>
    <name evidence="2" type="ORF">XTPLMG728_1539</name>
</gene>